<dbReference type="AlphaFoldDB" id="A0A2X0P938"/>
<evidence type="ECO:0000313" key="4">
    <source>
        <dbReference type="EMBL" id="SGY60200.1"/>
    </source>
</evidence>
<dbReference type="InterPro" id="IPR056924">
    <property type="entry name" value="SH3_Tf2-1"/>
</dbReference>
<dbReference type="EMBL" id="FQNC01000045">
    <property type="protein sequence ID" value="SGY60123.1"/>
    <property type="molecule type" value="Genomic_DNA"/>
</dbReference>
<accession>A0A2X0P938</accession>
<evidence type="ECO:0000259" key="2">
    <source>
        <dbReference type="Pfam" id="PF24626"/>
    </source>
</evidence>
<gene>
    <name evidence="3" type="primary">BQ5605_C007g04383</name>
    <name evidence="4" type="synonym">BQ5605_C007g04392</name>
    <name evidence="3" type="ORF">BQ5605_C007G04383</name>
    <name evidence="4" type="ORF">BQ5605_C007G04392</name>
</gene>
<feature type="region of interest" description="Disordered" evidence="1">
    <location>
        <begin position="1"/>
        <end position="21"/>
    </location>
</feature>
<dbReference type="SUPFAM" id="SSF54160">
    <property type="entry name" value="Chromo domain-like"/>
    <property type="match status" value="1"/>
</dbReference>
<dbReference type="Proteomes" id="UP000249464">
    <property type="component" value="Unassembled WGS sequence"/>
</dbReference>
<dbReference type="STRING" id="796604.A0A2X0P938"/>
<organism evidence="3 5">
    <name type="scientific">Microbotryum silenes-dioicae</name>
    <dbReference type="NCBI Taxonomy" id="796604"/>
    <lineage>
        <taxon>Eukaryota</taxon>
        <taxon>Fungi</taxon>
        <taxon>Dikarya</taxon>
        <taxon>Basidiomycota</taxon>
        <taxon>Pucciniomycotina</taxon>
        <taxon>Microbotryomycetes</taxon>
        <taxon>Microbotryales</taxon>
        <taxon>Microbotryaceae</taxon>
        <taxon>Microbotryum</taxon>
    </lineage>
</organism>
<feature type="domain" description="Tf2-1-like SH3-like" evidence="2">
    <location>
        <begin position="1"/>
        <end position="59"/>
    </location>
</feature>
<feature type="compositionally biased region" description="Polar residues" evidence="1">
    <location>
        <begin position="8"/>
        <end position="17"/>
    </location>
</feature>
<dbReference type="EMBL" id="FQNC01000045">
    <property type="protein sequence ID" value="SGY60200.1"/>
    <property type="molecule type" value="Genomic_DNA"/>
</dbReference>
<reference evidence="3 5" key="1">
    <citation type="submission" date="2016-11" db="EMBL/GenBank/DDBJ databases">
        <authorList>
            <person name="Jaros S."/>
            <person name="Januszkiewicz K."/>
            <person name="Wedrychowicz H."/>
        </authorList>
    </citation>
    <scope>NUCLEOTIDE SEQUENCE [LARGE SCALE GENOMIC DNA]</scope>
</reference>
<name>A0A2X0P938_9BASI</name>
<evidence type="ECO:0000313" key="3">
    <source>
        <dbReference type="EMBL" id="SGY60123.1"/>
    </source>
</evidence>
<proteinExistence type="predicted"/>
<protein>
    <submittedName>
        <fullName evidence="3">BQ5605_C007g04383 protein</fullName>
    </submittedName>
    <submittedName>
        <fullName evidence="4">BQ5605_C007g04392 protein</fullName>
    </submittedName>
</protein>
<dbReference type="InterPro" id="IPR016197">
    <property type="entry name" value="Chromo-like_dom_sf"/>
</dbReference>
<sequence length="103" mass="12036">MLNRRNIRTTSRPSSELDSNKLGPLDIKRIINPVAYELDHPSTMRMYPVFHVSLLEPYRPNTLPSRQQPVPPLPDLIDGEEAFIFERILDSRLRYGPLQYFVD</sequence>
<evidence type="ECO:0000256" key="1">
    <source>
        <dbReference type="SAM" id="MobiDB-lite"/>
    </source>
</evidence>
<evidence type="ECO:0000313" key="5">
    <source>
        <dbReference type="Proteomes" id="UP000249464"/>
    </source>
</evidence>
<keyword evidence="5" id="KW-1185">Reference proteome</keyword>
<dbReference type="Pfam" id="PF24626">
    <property type="entry name" value="SH3_Tf2-1"/>
    <property type="match status" value="1"/>
</dbReference>